<dbReference type="AlphaFoldDB" id="A0A7S9DZV0"/>
<dbReference type="EMBL" id="CP064795">
    <property type="protein sequence ID" value="QPG06988.1"/>
    <property type="molecule type" value="Genomic_DNA"/>
</dbReference>
<evidence type="ECO:0000313" key="1">
    <source>
        <dbReference type="EMBL" id="QPG06988.1"/>
    </source>
</evidence>
<keyword evidence="2" id="KW-1185">Reference proteome</keyword>
<organism evidence="1 2">
    <name type="scientific">Salinimonas marina</name>
    <dbReference type="NCBI Taxonomy" id="2785918"/>
    <lineage>
        <taxon>Bacteria</taxon>
        <taxon>Pseudomonadati</taxon>
        <taxon>Pseudomonadota</taxon>
        <taxon>Gammaproteobacteria</taxon>
        <taxon>Alteromonadales</taxon>
        <taxon>Alteromonadaceae</taxon>
        <taxon>Alteromonas/Salinimonas group</taxon>
        <taxon>Salinimonas</taxon>
    </lineage>
</organism>
<name>A0A7S9DZV0_9ALTE</name>
<dbReference type="Proteomes" id="UP000595095">
    <property type="component" value="Chromosome"/>
</dbReference>
<proteinExistence type="predicted"/>
<sequence length="721" mass="83102">MQFNVFDPERITYHPVAEKLAQHLCAYCENDTPEFFRVITSYFLGKIASQMRATIKTHNQKPLPINIYSIGLAPSGAGKTKAMNFLEEDVCGLFFERFKDELLPYSTEQNLARLANQRAAKNNTDPDQEMENLFIEFKASGTWLSSFDSATPAALKQFRHKLLMADAGSLNFEIDEIGDNLTGNSDAFSKFLELYDKGKIKESLTKNTKENQRLTEITGQTPCNLIMFGTPSSLMDGAKKEEEFYAMLEKGYARRCMFAMTRDVNRRLDLSAEEIYERSTSQQSAEFIEEVSEHLLNLADPVNFKRQLTLDKDEEILRIEYDLWNKSRAREFSEFDVVKRIEMEHRQFKALKMAAAYAFFEGSAKITQQHLYYAIAVVEESGNALTTLLTRDRPYVKLAKYLGDTQRPVTQVELVEDLPFYKGSAPQKTEMLNMAIAWGYQNNVIIKKQFNDGIEFMTGESLRETNLDNLLVSYSDHVAYNYLNEEISWDNVGKLTQMDGMHWLTHHVVEGHRCEDKCKTGFDLLVIDVDGDAPLDQVRTLMADYKAMFYTTKRHQTEGEDRYRIILPMQYRLKLDAADFKEFMQAIYAWLPFTVDEVTSQRSRKWQSHEGELFVQDGIMFDPIPFIPKTTKNEERKQRLMDQQSLTNLERWFVNNTGAGNRSNQLIKFALMLVDSGKTLSQVEQATLNMNEKLADKLPEEEVMTTIMVSARKAFAKLQTI</sequence>
<dbReference type="RefSeq" id="WP_195812060.1">
    <property type="nucleotide sequence ID" value="NZ_CP064795.1"/>
</dbReference>
<dbReference type="KEGG" id="smaa:IT774_07745"/>
<gene>
    <name evidence="1" type="ORF">IT774_07745</name>
</gene>
<reference evidence="1 2" key="1">
    <citation type="submission" date="2020-11" db="EMBL/GenBank/DDBJ databases">
        <title>Complete genome sequence for Salinimonas sp. strain G2-b.</title>
        <authorList>
            <person name="Park S.-J."/>
        </authorList>
    </citation>
    <scope>NUCLEOTIDE SEQUENCE [LARGE SCALE GENOMIC DNA]</scope>
    <source>
        <strain evidence="1 2">G2-b</strain>
    </source>
</reference>
<protein>
    <submittedName>
        <fullName evidence="1">DUF3987 domain-containing protein</fullName>
    </submittedName>
</protein>
<accession>A0A7S9DZV0</accession>
<evidence type="ECO:0000313" key="2">
    <source>
        <dbReference type="Proteomes" id="UP000595095"/>
    </source>
</evidence>